<comment type="subcellular location">
    <subcellularLocation>
        <location evidence="1">Membrane</location>
        <topology evidence="1">Multi-pass membrane protein</topology>
    </subcellularLocation>
</comment>
<dbReference type="InterPro" id="IPR020846">
    <property type="entry name" value="MFS_dom"/>
</dbReference>
<dbReference type="Pfam" id="PF00083">
    <property type="entry name" value="Sugar_tr"/>
    <property type="match status" value="1"/>
</dbReference>
<dbReference type="Proteomes" id="UP001055115">
    <property type="component" value="Unassembled WGS sequence"/>
</dbReference>
<dbReference type="GeneID" id="73332979"/>
<gene>
    <name evidence="8" type="ORF">ColSpa_12177</name>
</gene>
<protein>
    <submittedName>
        <fullName evidence="8">Lactose permease</fullName>
    </submittedName>
</protein>
<feature type="transmembrane region" description="Helical" evidence="6">
    <location>
        <begin position="218"/>
        <end position="237"/>
    </location>
</feature>
<evidence type="ECO:0000256" key="2">
    <source>
        <dbReference type="ARBA" id="ARBA00010992"/>
    </source>
</evidence>
<evidence type="ECO:0000313" key="9">
    <source>
        <dbReference type="Proteomes" id="UP001055115"/>
    </source>
</evidence>
<dbReference type="EMBL" id="BQXU01000058">
    <property type="protein sequence ID" value="GKT51996.1"/>
    <property type="molecule type" value="Genomic_DNA"/>
</dbReference>
<dbReference type="GO" id="GO:0016020">
    <property type="term" value="C:membrane"/>
    <property type="evidence" value="ECO:0007669"/>
    <property type="project" value="UniProtKB-SubCell"/>
</dbReference>
<comment type="similarity">
    <text evidence="2">Belongs to the major facilitator superfamily. Sugar transporter (TC 2.A.1.1) family.</text>
</comment>
<accession>A0AA37PGQ4</accession>
<feature type="domain" description="Major facilitator superfamily (MFS) profile" evidence="7">
    <location>
        <begin position="1"/>
        <end position="241"/>
    </location>
</feature>
<evidence type="ECO:0000256" key="5">
    <source>
        <dbReference type="ARBA" id="ARBA00023136"/>
    </source>
</evidence>
<dbReference type="InterPro" id="IPR036259">
    <property type="entry name" value="MFS_trans_sf"/>
</dbReference>
<dbReference type="InterPro" id="IPR050360">
    <property type="entry name" value="MFS_Sugar_Transporters"/>
</dbReference>
<dbReference type="PANTHER" id="PTHR48022">
    <property type="entry name" value="PLASTIDIC GLUCOSE TRANSPORTER 4"/>
    <property type="match status" value="1"/>
</dbReference>
<evidence type="ECO:0000256" key="6">
    <source>
        <dbReference type="SAM" id="Phobius"/>
    </source>
</evidence>
<dbReference type="GO" id="GO:0005351">
    <property type="term" value="F:carbohydrate:proton symporter activity"/>
    <property type="evidence" value="ECO:0007669"/>
    <property type="project" value="TreeGrafter"/>
</dbReference>
<keyword evidence="9" id="KW-1185">Reference proteome</keyword>
<dbReference type="InterPro" id="IPR005829">
    <property type="entry name" value="Sugar_transporter_CS"/>
</dbReference>
<proteinExistence type="inferred from homology"/>
<dbReference type="InterPro" id="IPR005828">
    <property type="entry name" value="MFS_sugar_transport-like"/>
</dbReference>
<keyword evidence="3 6" id="KW-0812">Transmembrane</keyword>
<evidence type="ECO:0000256" key="4">
    <source>
        <dbReference type="ARBA" id="ARBA00022989"/>
    </source>
</evidence>
<keyword evidence="4 6" id="KW-1133">Transmembrane helix</keyword>
<sequence>MPESLRWLIANGRTPVATKILSRYDSGTEQPTELVQIQVAEITDAIDYERSLESASYLHFGFIVQWCGNQLIALVLTDIGITDPETQNLINGGLQIFNWVVAVGSALFVDRLGRRFLLLTSTIGMLIAFSIWTILAARNQQSVDGSKGLGIGVVVMVFVFYAFYNLAMMPLPIAYVLEVLPYTLRAKGLTVFNLAQFCSGIFNDFVNPVALEKLRWKYYIVFICALLLWLCVIYLTYPETRGMTLEEVSQVFDDREALDKSCKIKDMKLAEPTIRKRLPRDDTRSE</sequence>
<dbReference type="Gene3D" id="1.20.1250.20">
    <property type="entry name" value="MFS general substrate transporter like domains"/>
    <property type="match status" value="1"/>
</dbReference>
<dbReference type="PROSITE" id="PS50850">
    <property type="entry name" value="MFS"/>
    <property type="match status" value="1"/>
</dbReference>
<evidence type="ECO:0000259" key="7">
    <source>
        <dbReference type="PROSITE" id="PS50850"/>
    </source>
</evidence>
<dbReference type="SUPFAM" id="SSF103473">
    <property type="entry name" value="MFS general substrate transporter"/>
    <property type="match status" value="1"/>
</dbReference>
<dbReference type="PROSITE" id="PS00216">
    <property type="entry name" value="SUGAR_TRANSPORT_1"/>
    <property type="match status" value="1"/>
</dbReference>
<evidence type="ECO:0000313" key="8">
    <source>
        <dbReference type="EMBL" id="GKT51996.1"/>
    </source>
</evidence>
<dbReference type="AlphaFoldDB" id="A0AA37PGQ4"/>
<feature type="transmembrane region" description="Helical" evidence="6">
    <location>
        <begin position="149"/>
        <end position="177"/>
    </location>
</feature>
<dbReference type="PANTHER" id="PTHR48022:SF64">
    <property type="entry name" value="MAJOR FACILITATOR SUPERFAMILY (MFS) PROFILE DOMAIN-CONTAINING PROTEIN"/>
    <property type="match status" value="1"/>
</dbReference>
<evidence type="ECO:0000256" key="1">
    <source>
        <dbReference type="ARBA" id="ARBA00004141"/>
    </source>
</evidence>
<reference evidence="8 9" key="1">
    <citation type="submission" date="2022-03" db="EMBL/GenBank/DDBJ databases">
        <title>Genome data of Colletotrichum spp.</title>
        <authorList>
            <person name="Utami Y.D."/>
            <person name="Hiruma K."/>
        </authorList>
    </citation>
    <scope>NUCLEOTIDE SEQUENCE [LARGE SCALE GENOMIC DNA]</scope>
    <source>
        <strain evidence="8 9">MAFF 239500</strain>
    </source>
</reference>
<dbReference type="RefSeq" id="XP_049134346.1">
    <property type="nucleotide sequence ID" value="XM_049278389.1"/>
</dbReference>
<keyword evidence="5 6" id="KW-0472">Membrane</keyword>
<name>A0AA37PGQ4_9PEZI</name>
<comment type="caution">
    <text evidence="8">The sequence shown here is derived from an EMBL/GenBank/DDBJ whole genome shotgun (WGS) entry which is preliminary data.</text>
</comment>
<evidence type="ECO:0000256" key="3">
    <source>
        <dbReference type="ARBA" id="ARBA00022692"/>
    </source>
</evidence>
<organism evidence="8 9">
    <name type="scientific">Colletotrichum spaethianum</name>
    <dbReference type="NCBI Taxonomy" id="700344"/>
    <lineage>
        <taxon>Eukaryota</taxon>
        <taxon>Fungi</taxon>
        <taxon>Dikarya</taxon>
        <taxon>Ascomycota</taxon>
        <taxon>Pezizomycotina</taxon>
        <taxon>Sordariomycetes</taxon>
        <taxon>Hypocreomycetidae</taxon>
        <taxon>Glomerellales</taxon>
        <taxon>Glomerellaceae</taxon>
        <taxon>Colletotrichum</taxon>
        <taxon>Colletotrichum spaethianum species complex</taxon>
    </lineage>
</organism>
<feature type="transmembrane region" description="Helical" evidence="6">
    <location>
        <begin position="116"/>
        <end position="137"/>
    </location>
</feature>